<feature type="compositionally biased region" description="Polar residues" evidence="5">
    <location>
        <begin position="1"/>
        <end position="19"/>
    </location>
</feature>
<keyword evidence="3" id="KW-0677">Repeat</keyword>
<dbReference type="PANTHER" id="PTHR15574:SF66">
    <property type="entry name" value="DDB1 AND CUL4 ASSOCIATED FACTOR 8 LIKE"/>
    <property type="match status" value="1"/>
</dbReference>
<gene>
    <name evidence="6" type="ORF">APTSU1_001819000</name>
</gene>
<feature type="compositionally biased region" description="Acidic residues" evidence="5">
    <location>
        <begin position="81"/>
        <end position="96"/>
    </location>
</feature>
<evidence type="ECO:0000256" key="5">
    <source>
        <dbReference type="SAM" id="MobiDB-lite"/>
    </source>
</evidence>
<dbReference type="Pfam" id="PF00400">
    <property type="entry name" value="WD40"/>
    <property type="match status" value="3"/>
</dbReference>
<feature type="region of interest" description="Disordered" evidence="5">
    <location>
        <begin position="1"/>
        <end position="126"/>
    </location>
</feature>
<evidence type="ECO:0000313" key="7">
    <source>
        <dbReference type="Proteomes" id="UP001623349"/>
    </source>
</evidence>
<organism evidence="6 7">
    <name type="scientific">Apodemus speciosus</name>
    <name type="common">Large Japanese field mouse</name>
    <dbReference type="NCBI Taxonomy" id="105296"/>
    <lineage>
        <taxon>Eukaryota</taxon>
        <taxon>Metazoa</taxon>
        <taxon>Chordata</taxon>
        <taxon>Craniata</taxon>
        <taxon>Vertebrata</taxon>
        <taxon>Euteleostomi</taxon>
        <taxon>Mammalia</taxon>
        <taxon>Eutheria</taxon>
        <taxon>Euarchontoglires</taxon>
        <taxon>Glires</taxon>
        <taxon>Rodentia</taxon>
        <taxon>Myomorpha</taxon>
        <taxon>Muroidea</taxon>
        <taxon>Muridae</taxon>
        <taxon>Murinae</taxon>
        <taxon>Apodemus</taxon>
    </lineage>
</organism>
<name>A0ABQ0FUN4_APOSI</name>
<feature type="region of interest" description="Disordered" evidence="5">
    <location>
        <begin position="308"/>
        <end position="330"/>
    </location>
</feature>
<feature type="repeat" description="WD" evidence="4">
    <location>
        <begin position="389"/>
        <end position="421"/>
    </location>
</feature>
<comment type="caution">
    <text evidence="6">The sequence shown here is derived from an EMBL/GenBank/DDBJ whole genome shotgun (WGS) entry which is preliminary data.</text>
</comment>
<comment type="pathway">
    <text evidence="1">Protein modification; protein ubiquitination.</text>
</comment>
<dbReference type="SUPFAM" id="SSF50978">
    <property type="entry name" value="WD40 repeat-like"/>
    <property type="match status" value="1"/>
</dbReference>
<dbReference type="PROSITE" id="PS50082">
    <property type="entry name" value="WD_REPEATS_2"/>
    <property type="match status" value="1"/>
</dbReference>
<dbReference type="InterPro" id="IPR001680">
    <property type="entry name" value="WD40_rpt"/>
</dbReference>
<protein>
    <submittedName>
        <fullName evidence="6">DDB1 and CUL4-associated factor 8-like</fullName>
    </submittedName>
</protein>
<evidence type="ECO:0000256" key="3">
    <source>
        <dbReference type="ARBA" id="ARBA00022737"/>
    </source>
</evidence>
<sequence length="794" mass="88032">MSSLKSYTNTTKTSENVSVLSCLGEASGTLVDTETNSDIKMMDPEVSLSPSSDVTGGTEDSSVSSTQSTDENSGDSYQGYEGDDDGDDEDDDDDDSNLPSLEDSDNCISSSESSSSPQELEEGEVVEEQSLGRLFRHYELEDGEVVEGQGGGSLICHYELEAGEVVEAQDVQNLLHHYELVEDEVVEAPRGQSVFPIYELEAGEVVEAQGVQGLFSPYELEEGEVVEAQAVQSLVQHCELEESEVVEAQGVQSLDQHHELEEGEVVEDGVGSLFQRHHHVLGAREIVEEQGLESPFHHHVLEESVVVGDQEEGSEVHEQTSEDSSEQYDIDDDSSIDEWMALETSPLPRPRWNVLSALRDRQLGSSGRFVYEACGARLFVQRFSLQYVFEGHAGCVNTVHFNQRGTLLASGSDDLKVIVWDWVHQRPVMNFDSGHKNNILQAKFLPNCNDAILAMCGRDGQVRVAQLSTMAGTHMTKRLVKHAGASHRLGLEPDSPFRFLTSGEDAVVFSIDLRQAQPASKLVVTKDGDKKVGLYTVFVNPANVYQFAVGGQDQFVRIYDQRKIDENVNNGVLKKFCPHHLLSCDYPAYITSLMYSYDGTEILTSYNDEDIYIFNASDSDGAQYAKRYKGHRNNATVKGVHFYGPKSQFVMSGSDCGHIFIWEKSSCQIVQFLEADEGGTINCIDPHPYLPVLASSGLDHEVKIWSPIAEPSKKLAGLKNVIKINKLKRDNFTLHHTSLFDNHMLWFLMSHLTQSNYQRNWRGIRINVGGGNFSDSSSSSAEEENQQESQCQAS</sequence>
<evidence type="ECO:0000256" key="1">
    <source>
        <dbReference type="ARBA" id="ARBA00004906"/>
    </source>
</evidence>
<dbReference type="Proteomes" id="UP001623349">
    <property type="component" value="Unassembled WGS sequence"/>
</dbReference>
<dbReference type="PROSITE" id="PS50294">
    <property type="entry name" value="WD_REPEATS_REGION"/>
    <property type="match status" value="1"/>
</dbReference>
<keyword evidence="2 4" id="KW-0853">WD repeat</keyword>
<reference evidence="6 7" key="1">
    <citation type="submission" date="2024-08" db="EMBL/GenBank/DDBJ databases">
        <title>The draft genome of Apodemus speciosus.</title>
        <authorList>
            <person name="Nabeshima K."/>
            <person name="Suzuki S."/>
            <person name="Onuma M."/>
        </authorList>
    </citation>
    <scope>NUCLEOTIDE SEQUENCE [LARGE SCALE GENOMIC DNA]</scope>
    <source>
        <strain evidence="6">IB14-021</strain>
    </source>
</reference>
<feature type="region of interest" description="Disordered" evidence="5">
    <location>
        <begin position="773"/>
        <end position="794"/>
    </location>
</feature>
<evidence type="ECO:0000313" key="6">
    <source>
        <dbReference type="EMBL" id="GAB1302949.1"/>
    </source>
</evidence>
<dbReference type="InterPro" id="IPR015943">
    <property type="entry name" value="WD40/YVTN_repeat-like_dom_sf"/>
</dbReference>
<dbReference type="Gene3D" id="2.130.10.10">
    <property type="entry name" value="YVTN repeat-like/Quinoprotein amine dehydrogenase"/>
    <property type="match status" value="1"/>
</dbReference>
<dbReference type="InterPro" id="IPR036322">
    <property type="entry name" value="WD40_repeat_dom_sf"/>
</dbReference>
<keyword evidence="7" id="KW-1185">Reference proteome</keyword>
<feature type="compositionally biased region" description="Low complexity" evidence="5">
    <location>
        <begin position="109"/>
        <end position="118"/>
    </location>
</feature>
<dbReference type="InterPro" id="IPR045151">
    <property type="entry name" value="DCAF8"/>
</dbReference>
<dbReference type="PANTHER" id="PTHR15574">
    <property type="entry name" value="WD REPEAT DOMAIN-CONTAINING FAMILY"/>
    <property type="match status" value="1"/>
</dbReference>
<evidence type="ECO:0000256" key="2">
    <source>
        <dbReference type="ARBA" id="ARBA00022574"/>
    </source>
</evidence>
<dbReference type="SMART" id="SM00320">
    <property type="entry name" value="WD40"/>
    <property type="match status" value="7"/>
</dbReference>
<feature type="compositionally biased region" description="Polar residues" evidence="5">
    <location>
        <begin position="48"/>
        <end position="71"/>
    </location>
</feature>
<proteinExistence type="predicted"/>
<feature type="compositionally biased region" description="Acidic residues" evidence="5">
    <location>
        <begin position="321"/>
        <end position="330"/>
    </location>
</feature>
<dbReference type="EMBL" id="BAAFST010000020">
    <property type="protein sequence ID" value="GAB1302949.1"/>
    <property type="molecule type" value="Genomic_DNA"/>
</dbReference>
<evidence type="ECO:0000256" key="4">
    <source>
        <dbReference type="PROSITE-ProRule" id="PRU00221"/>
    </source>
</evidence>
<accession>A0ABQ0FUN4</accession>